<keyword evidence="8" id="KW-0735">Signal-anchor</keyword>
<dbReference type="EMBL" id="FNND01000001">
    <property type="protein sequence ID" value="SDW26088.1"/>
    <property type="molecule type" value="Genomic_DNA"/>
</dbReference>
<evidence type="ECO:0000256" key="10">
    <source>
        <dbReference type="ARBA" id="ARBA00023034"/>
    </source>
</evidence>
<dbReference type="GO" id="GO:0015012">
    <property type="term" value="P:heparan sulfate proteoglycan biosynthetic process"/>
    <property type="evidence" value="ECO:0007669"/>
    <property type="project" value="TreeGrafter"/>
</dbReference>
<protein>
    <recommendedName>
        <fullName evidence="14">Peptide O-xylosyltransferase</fullName>
    </recommendedName>
</protein>
<dbReference type="InterPro" id="IPR043538">
    <property type="entry name" value="XYLT"/>
</dbReference>
<dbReference type="GeneID" id="85017496"/>
<keyword evidence="10" id="KW-0333">Golgi apparatus</keyword>
<keyword evidence="16" id="KW-1185">Reference proteome</keyword>
<comment type="caution">
    <text evidence="15">The sequence shown here is derived from an EMBL/GenBank/DDBJ whole genome shotgun (WGS) entry which is preliminary data.</text>
</comment>
<organism evidence="15 16">
    <name type="scientific">Capnocytophaga granulosa</name>
    <dbReference type="NCBI Taxonomy" id="45242"/>
    <lineage>
        <taxon>Bacteria</taxon>
        <taxon>Pseudomonadati</taxon>
        <taxon>Bacteroidota</taxon>
        <taxon>Flavobacteriia</taxon>
        <taxon>Flavobacteriales</taxon>
        <taxon>Flavobacteriaceae</taxon>
        <taxon>Capnocytophaga</taxon>
    </lineage>
</organism>
<evidence type="ECO:0000256" key="8">
    <source>
        <dbReference type="ARBA" id="ARBA00022968"/>
    </source>
</evidence>
<accession>A0A1H2S3I2</accession>
<evidence type="ECO:0000256" key="7">
    <source>
        <dbReference type="ARBA" id="ARBA00022824"/>
    </source>
</evidence>
<keyword evidence="7" id="KW-0256">Endoplasmic reticulum</keyword>
<dbReference type="RefSeq" id="WP_016419890.1">
    <property type="nucleotide sequence ID" value="NZ_FNND01000001.1"/>
</dbReference>
<dbReference type="GO" id="GO:0030158">
    <property type="term" value="F:protein xylosyltransferase activity"/>
    <property type="evidence" value="ECO:0007669"/>
    <property type="project" value="InterPro"/>
</dbReference>
<comment type="subcellular location">
    <subcellularLocation>
        <location evidence="2">Endoplasmic reticulum membrane</location>
        <topology evidence="2">Single-pass type II membrane protein</topology>
    </subcellularLocation>
    <subcellularLocation>
        <location evidence="1">Golgi apparatus membrane</location>
        <topology evidence="1">Single-pass type II membrane protein</topology>
    </subcellularLocation>
</comment>
<keyword evidence="5" id="KW-0812">Transmembrane</keyword>
<evidence type="ECO:0000256" key="2">
    <source>
        <dbReference type="ARBA" id="ARBA00004648"/>
    </source>
</evidence>
<evidence type="ECO:0000256" key="9">
    <source>
        <dbReference type="ARBA" id="ARBA00022989"/>
    </source>
</evidence>
<dbReference type="PANTHER" id="PTHR46025:SF3">
    <property type="entry name" value="XYLOSYLTRANSFERASE OXT"/>
    <property type="match status" value="1"/>
</dbReference>
<dbReference type="Pfam" id="PF02485">
    <property type="entry name" value="Branch"/>
    <property type="match status" value="1"/>
</dbReference>
<dbReference type="InterPro" id="IPR003406">
    <property type="entry name" value="Glyco_trans_14"/>
</dbReference>
<dbReference type="GO" id="GO:0046872">
    <property type="term" value="F:metal ion binding"/>
    <property type="evidence" value="ECO:0007669"/>
    <property type="project" value="UniProtKB-KW"/>
</dbReference>
<evidence type="ECO:0000256" key="4">
    <source>
        <dbReference type="ARBA" id="ARBA00022679"/>
    </source>
</evidence>
<dbReference type="Proteomes" id="UP000182771">
    <property type="component" value="Unassembled WGS sequence"/>
</dbReference>
<evidence type="ECO:0000256" key="6">
    <source>
        <dbReference type="ARBA" id="ARBA00022723"/>
    </source>
</evidence>
<evidence type="ECO:0000256" key="3">
    <source>
        <dbReference type="ARBA" id="ARBA00022676"/>
    </source>
</evidence>
<keyword evidence="11" id="KW-0472">Membrane</keyword>
<evidence type="ECO:0000313" key="16">
    <source>
        <dbReference type="Proteomes" id="UP000182771"/>
    </source>
</evidence>
<dbReference type="GO" id="GO:0016020">
    <property type="term" value="C:membrane"/>
    <property type="evidence" value="ECO:0007669"/>
    <property type="project" value="InterPro"/>
</dbReference>
<name>A0A1H2S3I2_9FLAO</name>
<keyword evidence="9" id="KW-1133">Transmembrane helix</keyword>
<evidence type="ECO:0000256" key="13">
    <source>
        <dbReference type="ARBA" id="ARBA00023180"/>
    </source>
</evidence>
<evidence type="ECO:0000256" key="11">
    <source>
        <dbReference type="ARBA" id="ARBA00023136"/>
    </source>
</evidence>
<sequence length="314" mass="37109">MQKNYLVLAHKNPDQLYRMITALNDNVSHFFIHIDAKSPIAPFKEHLQGLPVHFIDKRECCFWGDFSIVRATINLMEAAAKENKKGYFILMSGQDYPIASQKEINTFLEQYDGYDFIDFLPIEDKWKAKMVKDKLFHYHILHSGERGHSNCYAPFFHCAASQKGRTLFHLLKGRLSWKHFKLLCKLPARKAPFSQQYAGSQFWAFSEKTFYKVLAYIWEHHTTLEDYYRYTSSSDEIYFHSILLNLQPTDADIKLKPSLTYVNWERKGVPLPVLFKDNDFKELTYQREKLFARKFDTEIDTAILDRLDNFLNNK</sequence>
<keyword evidence="13" id="KW-0325">Glycoprotein</keyword>
<dbReference type="PANTHER" id="PTHR46025">
    <property type="entry name" value="XYLOSYLTRANSFERASE OXT"/>
    <property type="match status" value="1"/>
</dbReference>
<keyword evidence="12" id="KW-1015">Disulfide bond</keyword>
<keyword evidence="3" id="KW-0328">Glycosyltransferase</keyword>
<proteinExistence type="predicted"/>
<evidence type="ECO:0000256" key="5">
    <source>
        <dbReference type="ARBA" id="ARBA00022692"/>
    </source>
</evidence>
<dbReference type="AlphaFoldDB" id="A0A1H2S3I2"/>
<gene>
    <name evidence="15" type="ORF">SAMN05444420_101650</name>
</gene>
<keyword evidence="4" id="KW-0808">Transferase</keyword>
<evidence type="ECO:0000256" key="12">
    <source>
        <dbReference type="ARBA" id="ARBA00023157"/>
    </source>
</evidence>
<evidence type="ECO:0000313" key="15">
    <source>
        <dbReference type="EMBL" id="SDW26088.1"/>
    </source>
</evidence>
<dbReference type="GO" id="GO:0050650">
    <property type="term" value="P:chondroitin sulfate proteoglycan biosynthetic process"/>
    <property type="evidence" value="ECO:0007669"/>
    <property type="project" value="TreeGrafter"/>
</dbReference>
<dbReference type="OrthoDB" id="7943907at2"/>
<evidence type="ECO:0000256" key="1">
    <source>
        <dbReference type="ARBA" id="ARBA00004323"/>
    </source>
</evidence>
<keyword evidence="6" id="KW-0479">Metal-binding</keyword>
<reference evidence="15 16" key="1">
    <citation type="submission" date="2016-10" db="EMBL/GenBank/DDBJ databases">
        <authorList>
            <person name="Varghese N."/>
            <person name="Submissions S."/>
        </authorList>
    </citation>
    <scope>NUCLEOTIDE SEQUENCE [LARGE SCALE GENOMIC DNA]</scope>
    <source>
        <strain evidence="15 16">DSM 11449</strain>
    </source>
</reference>
<evidence type="ECO:0000256" key="14">
    <source>
        <dbReference type="ARBA" id="ARBA00042865"/>
    </source>
</evidence>